<protein>
    <submittedName>
        <fullName evidence="1">Uncharacterized protein</fullName>
    </submittedName>
</protein>
<keyword evidence="2" id="KW-1185">Reference proteome</keyword>
<sequence>MSTAAEVMVQPNKTDATVQQEGESKVQQTGMGPGLWDMLWSSTGGLRAFLPSFLPPDTEVWGSRWGVRMAGCAPIGRTDRLTRNRHADRRMPLPLLLLWTLFSPIRCNKESDIIPVLVGQQEGGGRR</sequence>
<proteinExistence type="predicted"/>
<name>A0AA88MR66_CHASR</name>
<gene>
    <name evidence="1" type="ORF">Q5P01_012154</name>
</gene>
<reference evidence="1" key="1">
    <citation type="submission" date="2023-07" db="EMBL/GenBank/DDBJ databases">
        <title>Chromosome-level Genome Assembly of Striped Snakehead (Channa striata).</title>
        <authorList>
            <person name="Liu H."/>
        </authorList>
    </citation>
    <scope>NUCLEOTIDE SEQUENCE</scope>
    <source>
        <strain evidence="1">Gz</strain>
        <tissue evidence="1">Muscle</tissue>
    </source>
</reference>
<evidence type="ECO:0000313" key="1">
    <source>
        <dbReference type="EMBL" id="KAK2841954.1"/>
    </source>
</evidence>
<dbReference type="AlphaFoldDB" id="A0AA88MR66"/>
<organism evidence="1 2">
    <name type="scientific">Channa striata</name>
    <name type="common">Snakehead murrel</name>
    <name type="synonym">Ophicephalus striatus</name>
    <dbReference type="NCBI Taxonomy" id="64152"/>
    <lineage>
        <taxon>Eukaryota</taxon>
        <taxon>Metazoa</taxon>
        <taxon>Chordata</taxon>
        <taxon>Craniata</taxon>
        <taxon>Vertebrata</taxon>
        <taxon>Euteleostomi</taxon>
        <taxon>Actinopterygii</taxon>
        <taxon>Neopterygii</taxon>
        <taxon>Teleostei</taxon>
        <taxon>Neoteleostei</taxon>
        <taxon>Acanthomorphata</taxon>
        <taxon>Anabantaria</taxon>
        <taxon>Anabantiformes</taxon>
        <taxon>Channoidei</taxon>
        <taxon>Channidae</taxon>
        <taxon>Channa</taxon>
    </lineage>
</organism>
<evidence type="ECO:0000313" key="2">
    <source>
        <dbReference type="Proteomes" id="UP001187415"/>
    </source>
</evidence>
<comment type="caution">
    <text evidence="1">The sequence shown here is derived from an EMBL/GenBank/DDBJ whole genome shotgun (WGS) entry which is preliminary data.</text>
</comment>
<dbReference type="Proteomes" id="UP001187415">
    <property type="component" value="Unassembled WGS sequence"/>
</dbReference>
<accession>A0AA88MR66</accession>
<dbReference type="EMBL" id="JAUPFM010000009">
    <property type="protein sequence ID" value="KAK2841954.1"/>
    <property type="molecule type" value="Genomic_DNA"/>
</dbReference>